<comment type="caution">
    <text evidence="1">The sequence shown here is derived from an EMBL/GenBank/DDBJ whole genome shotgun (WGS) entry which is preliminary data.</text>
</comment>
<reference evidence="1" key="1">
    <citation type="journal article" date="2014" name="Front. Microbiol.">
        <title>High frequency of phylogenetically diverse reductive dehalogenase-homologous genes in deep subseafloor sedimentary metagenomes.</title>
        <authorList>
            <person name="Kawai M."/>
            <person name="Futagami T."/>
            <person name="Toyoda A."/>
            <person name="Takaki Y."/>
            <person name="Nishi S."/>
            <person name="Hori S."/>
            <person name="Arai W."/>
            <person name="Tsubouchi T."/>
            <person name="Morono Y."/>
            <person name="Uchiyama I."/>
            <person name="Ito T."/>
            <person name="Fujiyama A."/>
            <person name="Inagaki F."/>
            <person name="Takami H."/>
        </authorList>
    </citation>
    <scope>NUCLEOTIDE SEQUENCE</scope>
    <source>
        <strain evidence="1">Expedition CK06-06</strain>
    </source>
</reference>
<name>X1EBG6_9ZZZZ</name>
<proteinExistence type="predicted"/>
<accession>X1EBG6</accession>
<gene>
    <name evidence="1" type="ORF">S03H2_06278</name>
</gene>
<dbReference type="EMBL" id="BARU01002722">
    <property type="protein sequence ID" value="GAH30631.1"/>
    <property type="molecule type" value="Genomic_DNA"/>
</dbReference>
<protein>
    <submittedName>
        <fullName evidence="1">Uncharacterized protein</fullName>
    </submittedName>
</protein>
<evidence type="ECO:0000313" key="1">
    <source>
        <dbReference type="EMBL" id="GAH30631.1"/>
    </source>
</evidence>
<dbReference type="AlphaFoldDB" id="X1EBG6"/>
<sequence length="88" mass="10234">MFKALWSGERNKVVDSWKKDIVDLVKKLGLDYVPVFLVPSKKKRIQKPKFINKYTWVDEEGNIWGFNKGRVMCRNCRSLFAPSILAAS</sequence>
<organism evidence="1">
    <name type="scientific">marine sediment metagenome</name>
    <dbReference type="NCBI Taxonomy" id="412755"/>
    <lineage>
        <taxon>unclassified sequences</taxon>
        <taxon>metagenomes</taxon>
        <taxon>ecological metagenomes</taxon>
    </lineage>
</organism>